<protein>
    <recommendedName>
        <fullName evidence="8">Kelch repeat-containing protein</fullName>
    </recommendedName>
</protein>
<keyword evidence="7" id="KW-1185">Reference proteome</keyword>
<keyword evidence="4" id="KW-0472">Membrane</keyword>
<comment type="caution">
    <text evidence="6">The sequence shown here is derived from an EMBL/GenBank/DDBJ whole genome shotgun (WGS) entry which is preliminary data.</text>
</comment>
<dbReference type="Gene3D" id="2.120.10.80">
    <property type="entry name" value="Kelch-type beta propeller"/>
    <property type="match status" value="1"/>
</dbReference>
<evidence type="ECO:0008006" key="8">
    <source>
        <dbReference type="Google" id="ProtNLM"/>
    </source>
</evidence>
<dbReference type="PANTHER" id="PTHR47435:SF4">
    <property type="entry name" value="KELCH REPEAT PROTEIN (AFU_ORTHOLOGUE AFUA_5G12780)"/>
    <property type="match status" value="1"/>
</dbReference>
<feature type="region of interest" description="Disordered" evidence="3">
    <location>
        <begin position="439"/>
        <end position="466"/>
    </location>
</feature>
<evidence type="ECO:0000256" key="4">
    <source>
        <dbReference type="SAM" id="Phobius"/>
    </source>
</evidence>
<feature type="signal peptide" evidence="5">
    <location>
        <begin position="1"/>
        <end position="15"/>
    </location>
</feature>
<evidence type="ECO:0000313" key="7">
    <source>
        <dbReference type="Proteomes" id="UP000700596"/>
    </source>
</evidence>
<keyword evidence="4" id="KW-0812">Transmembrane</keyword>
<feature type="region of interest" description="Disordered" evidence="3">
    <location>
        <begin position="540"/>
        <end position="589"/>
    </location>
</feature>
<feature type="transmembrane region" description="Helical" evidence="4">
    <location>
        <begin position="472"/>
        <end position="497"/>
    </location>
</feature>
<organism evidence="6 7">
    <name type="scientific">Dendryphion nanum</name>
    <dbReference type="NCBI Taxonomy" id="256645"/>
    <lineage>
        <taxon>Eukaryota</taxon>
        <taxon>Fungi</taxon>
        <taxon>Dikarya</taxon>
        <taxon>Ascomycota</taxon>
        <taxon>Pezizomycotina</taxon>
        <taxon>Dothideomycetes</taxon>
        <taxon>Pleosporomycetidae</taxon>
        <taxon>Pleosporales</taxon>
        <taxon>Torulaceae</taxon>
        <taxon>Dendryphion</taxon>
    </lineage>
</organism>
<keyword evidence="1" id="KW-0677">Repeat</keyword>
<feature type="region of interest" description="Disordered" evidence="3">
    <location>
        <begin position="506"/>
        <end position="526"/>
    </location>
</feature>
<dbReference type="Pfam" id="PF24681">
    <property type="entry name" value="Kelch_KLHDC2_KLHL20_DRC7"/>
    <property type="match status" value="1"/>
</dbReference>
<dbReference type="SUPFAM" id="SSF117281">
    <property type="entry name" value="Kelch motif"/>
    <property type="match status" value="1"/>
</dbReference>
<feature type="region of interest" description="Disordered" evidence="3">
    <location>
        <begin position="602"/>
        <end position="654"/>
    </location>
</feature>
<evidence type="ECO:0000256" key="5">
    <source>
        <dbReference type="SAM" id="SignalP"/>
    </source>
</evidence>
<dbReference type="OrthoDB" id="10251809at2759"/>
<proteinExistence type="predicted"/>
<reference evidence="6" key="1">
    <citation type="journal article" date="2021" name="Nat. Commun.">
        <title>Genetic determinants of endophytism in the Arabidopsis root mycobiome.</title>
        <authorList>
            <person name="Mesny F."/>
            <person name="Miyauchi S."/>
            <person name="Thiergart T."/>
            <person name="Pickel B."/>
            <person name="Atanasova L."/>
            <person name="Karlsson M."/>
            <person name="Huettel B."/>
            <person name="Barry K.W."/>
            <person name="Haridas S."/>
            <person name="Chen C."/>
            <person name="Bauer D."/>
            <person name="Andreopoulos W."/>
            <person name="Pangilinan J."/>
            <person name="LaButti K."/>
            <person name="Riley R."/>
            <person name="Lipzen A."/>
            <person name="Clum A."/>
            <person name="Drula E."/>
            <person name="Henrissat B."/>
            <person name="Kohler A."/>
            <person name="Grigoriev I.V."/>
            <person name="Martin F.M."/>
            <person name="Hacquard S."/>
        </authorList>
    </citation>
    <scope>NUCLEOTIDE SEQUENCE</scope>
    <source>
        <strain evidence="6">MPI-CAGE-CH-0243</strain>
    </source>
</reference>
<dbReference type="PANTHER" id="PTHR47435">
    <property type="entry name" value="KELCH REPEAT PROTEIN (AFU_ORTHOLOGUE AFUA_5G12780)"/>
    <property type="match status" value="1"/>
</dbReference>
<accession>A0A9P9DVE8</accession>
<keyword evidence="2" id="KW-0408">Iron</keyword>
<name>A0A9P9DVE8_9PLEO</name>
<evidence type="ECO:0000256" key="1">
    <source>
        <dbReference type="ARBA" id="ARBA00022737"/>
    </source>
</evidence>
<dbReference type="EMBL" id="JAGMWT010000007">
    <property type="protein sequence ID" value="KAH7125767.1"/>
    <property type="molecule type" value="Genomic_DNA"/>
</dbReference>
<feature type="chain" id="PRO_5040440322" description="Kelch repeat-containing protein" evidence="5">
    <location>
        <begin position="16"/>
        <end position="654"/>
    </location>
</feature>
<evidence type="ECO:0000313" key="6">
    <source>
        <dbReference type="EMBL" id="KAH7125767.1"/>
    </source>
</evidence>
<keyword evidence="4" id="KW-1133">Transmembrane helix</keyword>
<evidence type="ECO:0000256" key="3">
    <source>
        <dbReference type="SAM" id="MobiDB-lite"/>
    </source>
</evidence>
<keyword evidence="5" id="KW-0732">Signal</keyword>
<evidence type="ECO:0000256" key="2">
    <source>
        <dbReference type="ARBA" id="ARBA00023004"/>
    </source>
</evidence>
<dbReference type="AlphaFoldDB" id="A0A9P9DVE8"/>
<dbReference type="InterPro" id="IPR015915">
    <property type="entry name" value="Kelch-typ_b-propeller"/>
</dbReference>
<dbReference type="Proteomes" id="UP000700596">
    <property type="component" value="Unassembled WGS sequence"/>
</dbReference>
<sequence length="654" mass="71430">MRLAVFSSTLAVVAAQQQIQNPIQNFCRRHQHQTCVIDSKIYTDGGLIHYNQDRIPQRNTWLLYGDLSNLTNGFPPQYDNLTVKTSEVPTTSGGVLWPDQANKLFYIFGGEYSNSTVQTFNALWFFDTIYNTWNRSNSDGSQALISWPAFGAGTINEDGIGYYYGGYLNNRSQAGWNSTPHMLNSLISYDMSTRRWSNFSTDAVPRAEGTLQYIPASDRGMLVYFGGLLNSSDGTVIFANMSQIHMLDIASTRWYTQTATGSVEGEIPQPRRGFCAGAAWAEDRSSYNIYVYGGIGANGTALGDLWILSLPSFKWIAWYPYPPQQRFNFGKAWSSCNVISKSQMIVMGGFVTNASRTECDDPLVQGQHGILLGQESIEENALWHRLMANVSTYRVPRNISAVIGGGVNGSATLTAPSGGFASSDLTVYFRTKYSAQTRSPTRSIPTTTAITIGPTPTSTSSGTHSGNGKPNIAAIAGGTVGAVVVIVCAVLLACFCLRSRRNKRQKPNIQELPAPPPPMTSNHHRNSNLANKSIAHLSVSQGSTLHSPHLHSPTYSPHGSPPPLSDHHTSSLYHDSPINHHYSGSDWNQQAGLGFHQTQVPNNYQETYYPPPPDPSQSPSARSNQTMSVELPGIRSPANAELSGVQSPKPARGF</sequence>
<dbReference type="GO" id="GO:0019760">
    <property type="term" value="P:glucosinolate metabolic process"/>
    <property type="evidence" value="ECO:0007669"/>
    <property type="project" value="UniProtKB-ARBA"/>
</dbReference>
<gene>
    <name evidence="6" type="ORF">B0J11DRAFT_615097</name>
</gene>